<keyword evidence="5 10" id="KW-0460">Magnesium</keyword>
<gene>
    <name evidence="10 12" type="primary">acpS</name>
    <name evidence="12" type="ORF">HMF8227_00520</name>
</gene>
<evidence type="ECO:0000256" key="7">
    <source>
        <dbReference type="ARBA" id="ARBA00023160"/>
    </source>
</evidence>
<dbReference type="FunFam" id="3.90.470.20:FF:000001">
    <property type="entry name" value="Holo-[acyl-carrier-protein] synthase"/>
    <property type="match status" value="1"/>
</dbReference>
<evidence type="ECO:0000256" key="5">
    <source>
        <dbReference type="ARBA" id="ARBA00022842"/>
    </source>
</evidence>
<feature type="binding site" evidence="10">
    <location>
        <position position="57"/>
    </location>
    <ligand>
        <name>Mg(2+)</name>
        <dbReference type="ChEBI" id="CHEBI:18420"/>
    </ligand>
</feature>
<name>A0A2S2E061_9ALTE</name>
<dbReference type="InterPro" id="IPR002582">
    <property type="entry name" value="ACPS"/>
</dbReference>
<dbReference type="GO" id="GO:0000287">
    <property type="term" value="F:magnesium ion binding"/>
    <property type="evidence" value="ECO:0007669"/>
    <property type="project" value="UniProtKB-UniRule"/>
</dbReference>
<dbReference type="InterPro" id="IPR004568">
    <property type="entry name" value="Ppantetheine-prot_Trfase_dom"/>
</dbReference>
<dbReference type="SUPFAM" id="SSF56214">
    <property type="entry name" value="4'-phosphopantetheinyl transferase"/>
    <property type="match status" value="1"/>
</dbReference>
<evidence type="ECO:0000256" key="3">
    <source>
        <dbReference type="ARBA" id="ARBA00022723"/>
    </source>
</evidence>
<evidence type="ECO:0000313" key="12">
    <source>
        <dbReference type="EMBL" id="AWL11016.1"/>
    </source>
</evidence>
<dbReference type="GO" id="GO:0006633">
    <property type="term" value="P:fatty acid biosynthetic process"/>
    <property type="evidence" value="ECO:0007669"/>
    <property type="project" value="UniProtKB-UniRule"/>
</dbReference>
<evidence type="ECO:0000259" key="11">
    <source>
        <dbReference type="Pfam" id="PF01648"/>
    </source>
</evidence>
<dbReference type="AlphaFoldDB" id="A0A2S2E061"/>
<protein>
    <recommendedName>
        <fullName evidence="10">Holo-[acyl-carrier-protein] synthase</fullName>
        <shortName evidence="10">Holo-ACP synthase</shortName>
        <ecNumber evidence="10">2.7.8.7</ecNumber>
    </recommendedName>
    <alternativeName>
        <fullName evidence="10">4'-phosphopantetheinyl transferase AcpS</fullName>
    </alternativeName>
</protein>
<reference evidence="12 13" key="1">
    <citation type="submission" date="2018-05" db="EMBL/GenBank/DDBJ databases">
        <title>Salinimonas sp. HMF8227 Genome sequencing and assembly.</title>
        <authorList>
            <person name="Kang H."/>
            <person name="Kang J."/>
            <person name="Cha I."/>
            <person name="Kim H."/>
            <person name="Joh K."/>
        </authorList>
    </citation>
    <scope>NUCLEOTIDE SEQUENCE [LARGE SCALE GENOMIC DNA]</scope>
    <source>
        <strain evidence="12 13">HMF8227</strain>
    </source>
</reference>
<comment type="similarity">
    <text evidence="10">Belongs to the P-Pant transferase superfamily. AcpS family.</text>
</comment>
<dbReference type="EMBL" id="CP029347">
    <property type="protein sequence ID" value="AWL11016.1"/>
    <property type="molecule type" value="Genomic_DNA"/>
</dbReference>
<evidence type="ECO:0000256" key="1">
    <source>
        <dbReference type="ARBA" id="ARBA00022516"/>
    </source>
</evidence>
<dbReference type="NCBIfam" id="TIGR00556">
    <property type="entry name" value="pantethn_trn"/>
    <property type="match status" value="1"/>
</dbReference>
<comment type="cofactor">
    <cofactor evidence="10">
        <name>Mg(2+)</name>
        <dbReference type="ChEBI" id="CHEBI:18420"/>
    </cofactor>
</comment>
<keyword evidence="4 10" id="KW-0276">Fatty acid metabolism</keyword>
<dbReference type="InterPro" id="IPR037143">
    <property type="entry name" value="4-PPantetheinyl_Trfase_dom_sf"/>
</dbReference>
<feature type="binding site" evidence="10">
    <location>
        <position position="9"/>
    </location>
    <ligand>
        <name>Mg(2+)</name>
        <dbReference type="ChEBI" id="CHEBI:18420"/>
    </ligand>
</feature>
<dbReference type="GO" id="GO:0005737">
    <property type="term" value="C:cytoplasm"/>
    <property type="evidence" value="ECO:0007669"/>
    <property type="project" value="UniProtKB-SubCell"/>
</dbReference>
<dbReference type="GO" id="GO:0008897">
    <property type="term" value="F:holo-[acyl-carrier-protein] synthase activity"/>
    <property type="evidence" value="ECO:0007669"/>
    <property type="project" value="UniProtKB-UniRule"/>
</dbReference>
<dbReference type="RefSeq" id="WP_109338689.1">
    <property type="nucleotide sequence ID" value="NZ_CP029347.1"/>
</dbReference>
<dbReference type="KEGG" id="salh:HMF8227_00520"/>
<evidence type="ECO:0000256" key="8">
    <source>
        <dbReference type="ARBA" id="ARBA00050875"/>
    </source>
</evidence>
<comment type="subcellular location">
    <subcellularLocation>
        <location evidence="10">Cytoplasm</location>
    </subcellularLocation>
</comment>
<dbReference type="Gene3D" id="3.90.470.20">
    <property type="entry name" value="4'-phosphopantetheinyl transferase domain"/>
    <property type="match status" value="1"/>
</dbReference>
<comment type="function">
    <text evidence="9">Transfers the 4'-phosphopantetheine moiety from coenzyme A to the 'Ser-36' of acyl-carrier-protein.</text>
</comment>
<feature type="domain" description="4'-phosphopantetheinyl transferase" evidence="11">
    <location>
        <begin position="5"/>
        <end position="119"/>
    </location>
</feature>
<accession>A0A2S2E061</accession>
<evidence type="ECO:0000256" key="4">
    <source>
        <dbReference type="ARBA" id="ARBA00022832"/>
    </source>
</evidence>
<comment type="catalytic activity">
    <reaction evidence="8 10">
        <text>apo-[ACP] + CoA = holo-[ACP] + adenosine 3',5'-bisphosphate + H(+)</text>
        <dbReference type="Rhea" id="RHEA:12068"/>
        <dbReference type="Rhea" id="RHEA-COMP:9685"/>
        <dbReference type="Rhea" id="RHEA-COMP:9690"/>
        <dbReference type="ChEBI" id="CHEBI:15378"/>
        <dbReference type="ChEBI" id="CHEBI:29999"/>
        <dbReference type="ChEBI" id="CHEBI:57287"/>
        <dbReference type="ChEBI" id="CHEBI:58343"/>
        <dbReference type="ChEBI" id="CHEBI:64479"/>
        <dbReference type="EC" id="2.7.8.7"/>
    </reaction>
</comment>
<proteinExistence type="inferred from homology"/>
<evidence type="ECO:0000256" key="10">
    <source>
        <dbReference type="HAMAP-Rule" id="MF_00101"/>
    </source>
</evidence>
<keyword evidence="2 10" id="KW-0808">Transferase</keyword>
<evidence type="ECO:0000256" key="2">
    <source>
        <dbReference type="ARBA" id="ARBA00022679"/>
    </source>
</evidence>
<dbReference type="NCBIfam" id="TIGR00516">
    <property type="entry name" value="acpS"/>
    <property type="match status" value="1"/>
</dbReference>
<evidence type="ECO:0000313" key="13">
    <source>
        <dbReference type="Proteomes" id="UP000245728"/>
    </source>
</evidence>
<sequence length="136" mass="14726">MAILGLGTDIVETARIEAQLERSNKLSERILTDTEQAELAKQKYPARFLAKRFAAKEAAVKAAGTGIGNGISFQQMEIRHLPSGQPILHLEGALLEHCHQLGVVQSHISITDEQHYAVATVILEGEDGQGFSAPKV</sequence>
<keyword evidence="1 10" id="KW-0444">Lipid biosynthesis</keyword>
<dbReference type="Pfam" id="PF01648">
    <property type="entry name" value="ACPS"/>
    <property type="match status" value="1"/>
</dbReference>
<dbReference type="InterPro" id="IPR008278">
    <property type="entry name" value="4-PPantetheinyl_Trfase_dom"/>
</dbReference>
<evidence type="ECO:0000256" key="6">
    <source>
        <dbReference type="ARBA" id="ARBA00023098"/>
    </source>
</evidence>
<keyword evidence="10" id="KW-0963">Cytoplasm</keyword>
<keyword evidence="7 10" id="KW-0275">Fatty acid biosynthesis</keyword>
<dbReference type="OrthoDB" id="517356at2"/>
<dbReference type="HAMAP" id="MF_00101">
    <property type="entry name" value="AcpS"/>
    <property type="match status" value="1"/>
</dbReference>
<comment type="function">
    <text evidence="10">Transfers the 4'-phosphopantetheine moiety from coenzyme A to a Ser of acyl-carrier-protein.</text>
</comment>
<evidence type="ECO:0000256" key="9">
    <source>
        <dbReference type="ARBA" id="ARBA00054726"/>
    </source>
</evidence>
<dbReference type="EC" id="2.7.8.7" evidence="10"/>
<keyword evidence="6 10" id="KW-0443">Lipid metabolism</keyword>
<organism evidence="12 13">
    <name type="scientific">Saliniradius amylolyticus</name>
    <dbReference type="NCBI Taxonomy" id="2183582"/>
    <lineage>
        <taxon>Bacteria</taxon>
        <taxon>Pseudomonadati</taxon>
        <taxon>Pseudomonadota</taxon>
        <taxon>Gammaproteobacteria</taxon>
        <taxon>Alteromonadales</taxon>
        <taxon>Alteromonadaceae</taxon>
        <taxon>Saliniradius</taxon>
    </lineage>
</organism>
<dbReference type="Proteomes" id="UP000245728">
    <property type="component" value="Chromosome"/>
</dbReference>
<keyword evidence="13" id="KW-1185">Reference proteome</keyword>
<keyword evidence="3 10" id="KW-0479">Metal-binding</keyword>